<accession>A0A7W7SPG1</accession>
<dbReference type="SUPFAM" id="SSF103032">
    <property type="entry name" value="Hypothetical protein YwqG"/>
    <property type="match status" value="1"/>
</dbReference>
<dbReference type="AlphaFoldDB" id="A0A7W7SPG1"/>
<protein>
    <recommendedName>
        <fullName evidence="3">DUF1963 domain-containing protein</fullName>
    </recommendedName>
</protein>
<dbReference type="Proteomes" id="UP000578819">
    <property type="component" value="Unassembled WGS sequence"/>
</dbReference>
<dbReference type="Pfam" id="PF09234">
    <property type="entry name" value="DUF1963"/>
    <property type="match status" value="1"/>
</dbReference>
<sequence length="256" mass="27612">MDRKTVLRTFEDACVAHFGEAGGPQIAHLARPGFEIEAAADDASATGRCALGGPALLEPGTPWPEADGHPLSLLAVLDVDAFAPWLGEHLPRRVGLLNFFIVQPAPGQPYPEVDFDDPAWLRVVPADPAQVVQVPAPTGTVSFEREPLRAEPVLTMPDEWSPLVHAIDLGLDPPSSAAQVAEFYDACPLVRNPAGDAAFGWPVGELGAIHRWKDGHVHLLKLMDGQSGWPTLYFMIPEDAFRSGDFGQALVTQETY</sequence>
<evidence type="ECO:0000313" key="2">
    <source>
        <dbReference type="Proteomes" id="UP000578819"/>
    </source>
</evidence>
<evidence type="ECO:0008006" key="3">
    <source>
        <dbReference type="Google" id="ProtNLM"/>
    </source>
</evidence>
<reference evidence="1 2" key="1">
    <citation type="submission" date="2020-08" db="EMBL/GenBank/DDBJ databases">
        <title>Sequencing the genomes of 1000 actinobacteria strains.</title>
        <authorList>
            <person name="Klenk H.-P."/>
        </authorList>
    </citation>
    <scope>NUCLEOTIDE SEQUENCE [LARGE SCALE GENOMIC DNA]</scope>
    <source>
        <strain evidence="1 2">DSM 45886</strain>
    </source>
</reference>
<dbReference type="Gene3D" id="2.30.320.10">
    <property type="entry name" value="YwqG-like"/>
    <property type="match status" value="1"/>
</dbReference>
<keyword evidence="2" id="KW-1185">Reference proteome</keyword>
<evidence type="ECO:0000313" key="1">
    <source>
        <dbReference type="EMBL" id="MBB4958539.1"/>
    </source>
</evidence>
<dbReference type="EMBL" id="JACHJW010000001">
    <property type="protein sequence ID" value="MBB4958539.1"/>
    <property type="molecule type" value="Genomic_DNA"/>
</dbReference>
<dbReference type="InterPro" id="IPR015315">
    <property type="entry name" value="DUF1963"/>
</dbReference>
<name>A0A7W7SPG1_9ACTN</name>
<gene>
    <name evidence="1" type="ORF">FHR38_002272</name>
</gene>
<proteinExistence type="predicted"/>
<organism evidence="1 2">
    <name type="scientific">Micromonospora polyrhachis</name>
    <dbReference type="NCBI Taxonomy" id="1282883"/>
    <lineage>
        <taxon>Bacteria</taxon>
        <taxon>Bacillati</taxon>
        <taxon>Actinomycetota</taxon>
        <taxon>Actinomycetes</taxon>
        <taxon>Micromonosporales</taxon>
        <taxon>Micromonosporaceae</taxon>
        <taxon>Micromonospora</taxon>
    </lineage>
</organism>
<dbReference type="RefSeq" id="WP_184534609.1">
    <property type="nucleotide sequence ID" value="NZ_JACHJW010000001.1"/>
</dbReference>
<dbReference type="InterPro" id="IPR035948">
    <property type="entry name" value="YwqG-like_sf"/>
</dbReference>
<comment type="caution">
    <text evidence="1">The sequence shown here is derived from an EMBL/GenBank/DDBJ whole genome shotgun (WGS) entry which is preliminary data.</text>
</comment>